<dbReference type="EMBL" id="OX459945">
    <property type="protein sequence ID" value="CAI9179556.1"/>
    <property type="molecule type" value="Genomic_DNA"/>
</dbReference>
<protein>
    <submittedName>
        <fullName evidence="2">Uncharacterized protein</fullName>
    </submittedName>
</protein>
<keyword evidence="3" id="KW-1185">Reference proteome</keyword>
<accession>A0ABN9A2J4</accession>
<evidence type="ECO:0000313" key="3">
    <source>
        <dbReference type="Proteomes" id="UP001176941"/>
    </source>
</evidence>
<dbReference type="Proteomes" id="UP001176941">
    <property type="component" value="Chromosome 9"/>
</dbReference>
<organism evidence="2 3">
    <name type="scientific">Rangifer tarandus platyrhynchus</name>
    <name type="common">Svalbard reindeer</name>
    <dbReference type="NCBI Taxonomy" id="3082113"/>
    <lineage>
        <taxon>Eukaryota</taxon>
        <taxon>Metazoa</taxon>
        <taxon>Chordata</taxon>
        <taxon>Craniata</taxon>
        <taxon>Vertebrata</taxon>
        <taxon>Euteleostomi</taxon>
        <taxon>Mammalia</taxon>
        <taxon>Eutheria</taxon>
        <taxon>Laurasiatheria</taxon>
        <taxon>Artiodactyla</taxon>
        <taxon>Ruminantia</taxon>
        <taxon>Pecora</taxon>
        <taxon>Cervidae</taxon>
        <taxon>Odocoileinae</taxon>
        <taxon>Rangifer</taxon>
    </lineage>
</organism>
<evidence type="ECO:0000256" key="1">
    <source>
        <dbReference type="SAM" id="MobiDB-lite"/>
    </source>
</evidence>
<evidence type="ECO:0000313" key="2">
    <source>
        <dbReference type="EMBL" id="CAI9179556.1"/>
    </source>
</evidence>
<name>A0ABN9A2J4_RANTA</name>
<proteinExistence type="predicted"/>
<feature type="region of interest" description="Disordered" evidence="1">
    <location>
        <begin position="25"/>
        <end position="69"/>
    </location>
</feature>
<gene>
    <name evidence="2" type="ORF">MRATA1EN1_LOCUS28518</name>
</gene>
<reference evidence="2" key="1">
    <citation type="submission" date="2023-04" db="EMBL/GenBank/DDBJ databases">
        <authorList>
            <consortium name="ELIXIR-Norway"/>
        </authorList>
    </citation>
    <scope>NUCLEOTIDE SEQUENCE [LARGE SCALE GENOMIC DNA]</scope>
</reference>
<sequence length="130" mass="13531">MCLSLCDMGFLPAAPTQGKVRAETWSPAQKWPGPSGSPSTILQKAGPTGHLGISSIHPPPLRMDKGKGVGIPPIGAAMGCTPRLLCSRLPSSMLTRDPRTQRPLRSLCGFLVGGTRLQKDGSPGATSTKS</sequence>